<dbReference type="PROSITE" id="PS50088">
    <property type="entry name" value="ANK_REPEAT"/>
    <property type="match status" value="3"/>
</dbReference>
<feature type="domain" description="GPI inositol-deacylase winged helix" evidence="4">
    <location>
        <begin position="541"/>
        <end position="625"/>
    </location>
</feature>
<evidence type="ECO:0000313" key="8">
    <source>
        <dbReference type="Proteomes" id="UP000606974"/>
    </source>
</evidence>
<dbReference type="InterPro" id="IPR056125">
    <property type="entry name" value="DUF7708"/>
</dbReference>
<gene>
    <name evidence="7" type="ORF">GJ744_011919</name>
</gene>
<organism evidence="7 8">
    <name type="scientific">Endocarpon pusillum</name>
    <dbReference type="NCBI Taxonomy" id="364733"/>
    <lineage>
        <taxon>Eukaryota</taxon>
        <taxon>Fungi</taxon>
        <taxon>Dikarya</taxon>
        <taxon>Ascomycota</taxon>
        <taxon>Pezizomycotina</taxon>
        <taxon>Eurotiomycetes</taxon>
        <taxon>Chaetothyriomycetidae</taxon>
        <taxon>Verrucariales</taxon>
        <taxon>Verrucariaceae</taxon>
        <taxon>Endocarpon</taxon>
    </lineage>
</organism>
<comment type="caution">
    <text evidence="7">The sequence shown here is derived from an EMBL/GenBank/DDBJ whole genome shotgun (WGS) entry which is preliminary data.</text>
</comment>
<dbReference type="SMART" id="SM00248">
    <property type="entry name" value="ANK"/>
    <property type="match status" value="10"/>
</dbReference>
<feature type="region of interest" description="Disordered" evidence="3">
    <location>
        <begin position="841"/>
        <end position="860"/>
    </location>
</feature>
<evidence type="ECO:0000256" key="2">
    <source>
        <dbReference type="PROSITE-ProRule" id="PRU00023"/>
    </source>
</evidence>
<dbReference type="Gene3D" id="3.40.50.300">
    <property type="entry name" value="P-loop containing nucleotide triphosphate hydrolases"/>
    <property type="match status" value="1"/>
</dbReference>
<dbReference type="Proteomes" id="UP000606974">
    <property type="component" value="Unassembled WGS sequence"/>
</dbReference>
<feature type="repeat" description="ANK" evidence="2">
    <location>
        <begin position="1148"/>
        <end position="1180"/>
    </location>
</feature>
<dbReference type="OrthoDB" id="21416at2759"/>
<keyword evidence="8" id="KW-1185">Reference proteome</keyword>
<keyword evidence="2" id="KW-0040">ANK repeat</keyword>
<feature type="repeat" description="ANK" evidence="2">
    <location>
        <begin position="1181"/>
        <end position="1202"/>
    </location>
</feature>
<dbReference type="InterPro" id="IPR036770">
    <property type="entry name" value="Ankyrin_rpt-contain_sf"/>
</dbReference>
<dbReference type="Pfam" id="PF24809">
    <property type="entry name" value="DUF7708"/>
    <property type="match status" value="1"/>
</dbReference>
<dbReference type="InterPro" id="IPR002110">
    <property type="entry name" value="Ankyrin_rpt"/>
</dbReference>
<dbReference type="PANTHER" id="PTHR10039">
    <property type="entry name" value="AMELOGENIN"/>
    <property type="match status" value="1"/>
</dbReference>
<dbReference type="Gene3D" id="1.25.40.20">
    <property type="entry name" value="Ankyrin repeat-containing domain"/>
    <property type="match status" value="1"/>
</dbReference>
<dbReference type="SUPFAM" id="SSF52540">
    <property type="entry name" value="P-loop containing nucleoside triphosphate hydrolases"/>
    <property type="match status" value="1"/>
</dbReference>
<evidence type="ECO:0000313" key="7">
    <source>
        <dbReference type="EMBL" id="KAF7512816.1"/>
    </source>
</evidence>
<dbReference type="InterPro" id="IPR027417">
    <property type="entry name" value="P-loop_NTPase"/>
</dbReference>
<feature type="repeat" description="ANK" evidence="2">
    <location>
        <begin position="895"/>
        <end position="927"/>
    </location>
</feature>
<evidence type="ECO:0008006" key="9">
    <source>
        <dbReference type="Google" id="ProtNLM"/>
    </source>
</evidence>
<feature type="domain" description="Nephrocystin 3-like N-terminal" evidence="6">
    <location>
        <begin position="263"/>
        <end position="414"/>
    </location>
</feature>
<dbReference type="Pfam" id="PF22939">
    <property type="entry name" value="WHD_GPIID"/>
    <property type="match status" value="1"/>
</dbReference>
<feature type="domain" description="DUF7708" evidence="5">
    <location>
        <begin position="69"/>
        <end position="204"/>
    </location>
</feature>
<reference evidence="7" key="1">
    <citation type="submission" date="2020-02" db="EMBL/GenBank/DDBJ databases">
        <authorList>
            <person name="Palmer J.M."/>
        </authorList>
    </citation>
    <scope>NUCLEOTIDE SEQUENCE</scope>
    <source>
        <strain evidence="7">EPUS1.4</strain>
        <tissue evidence="7">Thallus</tissue>
    </source>
</reference>
<evidence type="ECO:0000256" key="3">
    <source>
        <dbReference type="SAM" id="MobiDB-lite"/>
    </source>
</evidence>
<evidence type="ECO:0000259" key="5">
    <source>
        <dbReference type="Pfam" id="PF24809"/>
    </source>
</evidence>
<dbReference type="SUPFAM" id="SSF48403">
    <property type="entry name" value="Ankyrin repeat"/>
    <property type="match status" value="2"/>
</dbReference>
<dbReference type="EMBL" id="JAACFV010000009">
    <property type="protein sequence ID" value="KAF7512816.1"/>
    <property type="molecule type" value="Genomic_DNA"/>
</dbReference>
<evidence type="ECO:0000259" key="4">
    <source>
        <dbReference type="Pfam" id="PF22939"/>
    </source>
</evidence>
<protein>
    <recommendedName>
        <fullName evidence="9">NACHT domain-containing protein</fullName>
    </recommendedName>
</protein>
<name>A0A8H7EAK9_9EURO</name>
<evidence type="ECO:0000259" key="6">
    <source>
        <dbReference type="Pfam" id="PF24883"/>
    </source>
</evidence>
<sequence length="1224" mass="138778">MVTADRTDGASLHSLSTCFQRASEKFATSLTDKKRQEFIECSLEDVRQTVNILQKEREDQKKMRNMARLQAFLEAMDQYRKVVEAFINCTPFLGYVWGPIRFILLVANTWVESLDIVLDAYQEIGERLPLFLQYERLFVGNSAMRGALELYFCDIVEFHYNAFKFVTRPGWKRLFRFSWKTFETQFRRILDSLARHKELIESEKGTVTLFEIQDLHELNKLQFKEIIGREQTRQVSVLLEKLNAPSYHLDQCAASEHRRGRSSGSWVLLDEKFQKWANISAEENPLLYIHGIPGSGKTTLASFMIERLQEEKSVPVVFFYCKHGERDKNNFNGILRALVAQLLYEDHALTSSLYNICSSKDQAGVTMILEELAGMAFDSKETSFVVLDGLDECLPGEAKKTLSWFQSQQEKSSNADSGHIRLLCVGQRVEVLQRELSSAADIKLDQNVSHLADVERYVKEQADALKADFELSSQDETEIVTRVVGGAKSMFLFAKLVMENLGNQTSQNDLRKELEPTTFPVDLGQAYGRVVSNVFKEGPQRTAATGIISWVACAKRPLKWREVQAIFCIDPKGNTCDFKGRKLRKSCKKLCGSLVDLQSAHWEPQTEAVLSLVHDTARDFLVRKALLNVSLQHAKMALFCTEYLLSSPFDYTFQADELSNHVRSGYYALQDYALSHWLDHMRYSLRAKNPPDISVDTHNDLASHLRSFVKEYGVPEKRQYLERIHEEGDLVDSIPKDISAWSQWFDLEWRADRVRGVIGSLVNGSTSDDIDRDTMRDIYGTRLFKCSRLACNLFTTGFDSKTEQEGHLNEHERPFHCVEQFCPYHTLGFRTEAELESHLTHNHHEDNGNNVSFPEPPTKRKKDSIFKACARGDITAAKSFLDNGEDINKASRPNGRETPLYVAAENGRLNVCKMLIDRGADINHQGILSNTESTALDTAISSGHLEIIQYFLEQSDILKNQREGFMTPLMVAAETGQERIVQMLLAIDVVDLNMKDRRGRTALSLAVEKDQEAVVKVLLVNGKVDPNAVDEYDRTPLSYAAQLGHETIVKLLLATDKIDPEIPDESGRTPAIWAAQEHHLVIVELLLAKLKVKSDVKDRKGRTTLLSALVYDNRWGYCAPQELPEKRRAIVKILLSTNLVDIDARDETGESPLMCLARSGSKESIQLLLDLGANPNLEDWQGQTALNIAAKNGRLEVFDLLLVASIVVEAPEILQNEGEKNTEH</sequence>
<proteinExistence type="predicted"/>
<dbReference type="Pfam" id="PF24883">
    <property type="entry name" value="NPHP3_N"/>
    <property type="match status" value="1"/>
</dbReference>
<keyword evidence="1" id="KW-0677">Repeat</keyword>
<dbReference type="InterPro" id="IPR054471">
    <property type="entry name" value="GPIID_WHD"/>
</dbReference>
<dbReference type="InterPro" id="IPR056884">
    <property type="entry name" value="NPHP3-like_N"/>
</dbReference>
<dbReference type="Pfam" id="PF12796">
    <property type="entry name" value="Ank_2"/>
    <property type="match status" value="3"/>
</dbReference>
<dbReference type="PANTHER" id="PTHR10039:SF14">
    <property type="entry name" value="NACHT DOMAIN-CONTAINING PROTEIN"/>
    <property type="match status" value="1"/>
</dbReference>
<evidence type="ECO:0000256" key="1">
    <source>
        <dbReference type="ARBA" id="ARBA00022737"/>
    </source>
</evidence>
<dbReference type="AlphaFoldDB" id="A0A8H7EAK9"/>
<accession>A0A8H7EAK9</accession>
<dbReference type="PROSITE" id="PS50297">
    <property type="entry name" value="ANK_REP_REGION"/>
    <property type="match status" value="3"/>
</dbReference>